<dbReference type="EMBL" id="MN739395">
    <property type="protein sequence ID" value="QHT02497.1"/>
    <property type="molecule type" value="Genomic_DNA"/>
</dbReference>
<proteinExistence type="predicted"/>
<evidence type="ECO:0000313" key="1">
    <source>
        <dbReference type="EMBL" id="QHT02497.1"/>
    </source>
</evidence>
<reference evidence="1" key="1">
    <citation type="journal article" date="2020" name="Nature">
        <title>Giant virus diversity and host interactions through global metagenomics.</title>
        <authorList>
            <person name="Schulz F."/>
            <person name="Roux S."/>
            <person name="Paez-Espino D."/>
            <person name="Jungbluth S."/>
            <person name="Walsh D.A."/>
            <person name="Denef V.J."/>
            <person name="McMahon K.D."/>
            <person name="Konstantinidis K.T."/>
            <person name="Eloe-Fadrosh E.A."/>
            <person name="Kyrpides N.C."/>
            <person name="Woyke T."/>
        </authorList>
    </citation>
    <scope>NUCLEOTIDE SEQUENCE</scope>
    <source>
        <strain evidence="1">GVMAG-M-3300020595-32</strain>
    </source>
</reference>
<accession>A0A6C0CDW7</accession>
<name>A0A6C0CDW7_9ZZZZ</name>
<protein>
    <submittedName>
        <fullName evidence="1">Uncharacterized protein</fullName>
    </submittedName>
</protein>
<organism evidence="1">
    <name type="scientific">viral metagenome</name>
    <dbReference type="NCBI Taxonomy" id="1070528"/>
    <lineage>
        <taxon>unclassified sequences</taxon>
        <taxon>metagenomes</taxon>
        <taxon>organismal metagenomes</taxon>
    </lineage>
</organism>
<sequence>MSAPSTFDYTTDFQNTPTEIETKCHFKEKSFDLFKSPHVGFNQSERSENLLKLLIIIAYDTNKILRQSQVAAAVGGGALKKNKKNKRSQKRK</sequence>
<dbReference type="AlphaFoldDB" id="A0A6C0CDW7"/>